<comment type="catalytic activity">
    <reaction evidence="1 4">
        <text>[protein]-peptidylproline (omega=180) = [protein]-peptidylproline (omega=0)</text>
        <dbReference type="Rhea" id="RHEA:16237"/>
        <dbReference type="Rhea" id="RHEA-COMP:10747"/>
        <dbReference type="Rhea" id="RHEA-COMP:10748"/>
        <dbReference type="ChEBI" id="CHEBI:83833"/>
        <dbReference type="ChEBI" id="CHEBI:83834"/>
        <dbReference type="EC" id="5.2.1.8"/>
    </reaction>
</comment>
<dbReference type="PANTHER" id="PTHR11071">
    <property type="entry name" value="PEPTIDYL-PROLYL CIS-TRANS ISOMERASE"/>
    <property type="match status" value="1"/>
</dbReference>
<evidence type="ECO:0000256" key="3">
    <source>
        <dbReference type="ARBA" id="ARBA00023235"/>
    </source>
</evidence>
<dbReference type="VEuPathDB" id="TrichDB:TVAGG3_0485720"/>
<dbReference type="GO" id="GO:0006457">
    <property type="term" value="P:protein folding"/>
    <property type="evidence" value="ECO:0000318"/>
    <property type="project" value="GO_Central"/>
</dbReference>
<organism evidence="6 7">
    <name type="scientific">Trichomonas vaginalis (strain ATCC PRA-98 / G3)</name>
    <dbReference type="NCBI Taxonomy" id="412133"/>
    <lineage>
        <taxon>Eukaryota</taxon>
        <taxon>Metamonada</taxon>
        <taxon>Parabasalia</taxon>
        <taxon>Trichomonadida</taxon>
        <taxon>Trichomonadidae</taxon>
        <taxon>Trichomonas</taxon>
    </lineage>
</organism>
<feature type="domain" description="PPIase cyclophilin-type" evidence="5">
    <location>
        <begin position="14"/>
        <end position="177"/>
    </location>
</feature>
<proteinExistence type="inferred from homology"/>
<gene>
    <name evidence="6" type="ORF">TVAG_047830</name>
</gene>
<reference evidence="6" key="1">
    <citation type="submission" date="2006-10" db="EMBL/GenBank/DDBJ databases">
        <authorList>
            <person name="Amadeo P."/>
            <person name="Zhao Q."/>
            <person name="Wortman J."/>
            <person name="Fraser-Liggett C."/>
            <person name="Carlton J."/>
        </authorList>
    </citation>
    <scope>NUCLEOTIDE SEQUENCE</scope>
    <source>
        <strain evidence="6">G3</strain>
    </source>
</reference>
<dbReference type="Proteomes" id="UP000001542">
    <property type="component" value="Unassembled WGS sequence"/>
</dbReference>
<dbReference type="PROSITE" id="PS00170">
    <property type="entry name" value="CSA_PPIASE_1"/>
    <property type="match status" value="1"/>
</dbReference>
<dbReference type="InterPro" id="IPR020892">
    <property type="entry name" value="Cyclophilin-type_PPIase_CS"/>
</dbReference>
<dbReference type="EC" id="5.2.1.8" evidence="4"/>
<dbReference type="OrthoDB" id="193499at2759"/>
<dbReference type="GO" id="GO:0003755">
    <property type="term" value="F:peptidyl-prolyl cis-trans isomerase activity"/>
    <property type="evidence" value="ECO:0000318"/>
    <property type="project" value="GO_Central"/>
</dbReference>
<name>A2FAA8_TRIV3</name>
<comment type="similarity">
    <text evidence="4">Belongs to the cyclophilin-type PPIase family.</text>
</comment>
<accession>A2FAA8</accession>
<dbReference type="Gene3D" id="2.40.100.10">
    <property type="entry name" value="Cyclophilin-like"/>
    <property type="match status" value="1"/>
</dbReference>
<keyword evidence="2 4" id="KW-0697">Rotamase</keyword>
<keyword evidence="3 4" id="KW-0413">Isomerase</keyword>
<dbReference type="KEGG" id="tva:4755977"/>
<keyword evidence="7" id="KW-1185">Reference proteome</keyword>
<dbReference type="SMR" id="A2FAA8"/>
<dbReference type="VEuPathDB" id="TrichDB:TVAG_047830"/>
<dbReference type="Pfam" id="PF00160">
    <property type="entry name" value="Pro_isomerase"/>
    <property type="match status" value="1"/>
</dbReference>
<dbReference type="InterPro" id="IPR024936">
    <property type="entry name" value="Cyclophilin-type_PPIase"/>
</dbReference>
<dbReference type="InterPro" id="IPR002130">
    <property type="entry name" value="Cyclophilin-type_PPIase_dom"/>
</dbReference>
<evidence type="ECO:0000256" key="4">
    <source>
        <dbReference type="RuleBase" id="RU363019"/>
    </source>
</evidence>
<protein>
    <recommendedName>
        <fullName evidence="4">Peptidyl-prolyl cis-trans isomerase</fullName>
        <shortName evidence="4">PPIase</shortName>
        <ecNumber evidence="4">5.2.1.8</ecNumber>
    </recommendedName>
</protein>
<dbReference type="FunFam" id="2.40.100.10:FF:000025">
    <property type="entry name" value="Peptidyl-prolyl cis-trans isomerase CYP19-2"/>
    <property type="match status" value="1"/>
</dbReference>
<dbReference type="STRING" id="5722.A2FAA8"/>
<evidence type="ECO:0000259" key="5">
    <source>
        <dbReference type="PROSITE" id="PS50072"/>
    </source>
</evidence>
<dbReference type="GO" id="GO:0005737">
    <property type="term" value="C:cytoplasm"/>
    <property type="evidence" value="ECO:0000318"/>
    <property type="project" value="GO_Central"/>
</dbReference>
<dbReference type="EMBL" id="DS113685">
    <property type="protein sequence ID" value="EAX98182.1"/>
    <property type="molecule type" value="Genomic_DNA"/>
</dbReference>
<dbReference type="PRINTS" id="PR00153">
    <property type="entry name" value="CSAPPISMRASE"/>
</dbReference>
<comment type="function">
    <text evidence="4">PPIases accelerate the folding of proteins. It catalyzes the cis-trans isomerization of proline imidic peptide bonds in oligopeptides.</text>
</comment>
<dbReference type="eggNOG" id="KOG0879">
    <property type="taxonomic scope" value="Eukaryota"/>
</dbReference>
<dbReference type="PROSITE" id="PS50072">
    <property type="entry name" value="CSA_PPIASE_2"/>
    <property type="match status" value="1"/>
</dbReference>
<sequence>MIEKEPDWVGPRVFFDVSIAGNLIGRVKIELRPDICPLACENFRRFCTGEYRPKGVPLGYKGTRFHRVVPGFIVQGGDCDTQDGYGCISIYGREFNDEPSAYKFDETGIVAMANSGPNSNGCQFFITMNPAPELNDSYVVIGKVFEGMLVLRHIESVPLKPHSEIPTLDCIISQCGEL</sequence>
<dbReference type="OMA" id="XANSGPS"/>
<evidence type="ECO:0000313" key="7">
    <source>
        <dbReference type="Proteomes" id="UP000001542"/>
    </source>
</evidence>
<dbReference type="PANTHER" id="PTHR11071:SF561">
    <property type="entry name" value="PEPTIDYL-PROLYL CIS-TRANS ISOMERASE D-RELATED"/>
    <property type="match status" value="1"/>
</dbReference>
<reference evidence="6" key="2">
    <citation type="journal article" date="2007" name="Science">
        <title>Draft genome sequence of the sexually transmitted pathogen Trichomonas vaginalis.</title>
        <authorList>
            <person name="Carlton J.M."/>
            <person name="Hirt R.P."/>
            <person name="Silva J.C."/>
            <person name="Delcher A.L."/>
            <person name="Schatz M."/>
            <person name="Zhao Q."/>
            <person name="Wortman J.R."/>
            <person name="Bidwell S.L."/>
            <person name="Alsmark U.C.M."/>
            <person name="Besteiro S."/>
            <person name="Sicheritz-Ponten T."/>
            <person name="Noel C.J."/>
            <person name="Dacks J.B."/>
            <person name="Foster P.G."/>
            <person name="Simillion C."/>
            <person name="Van de Peer Y."/>
            <person name="Miranda-Saavedra D."/>
            <person name="Barton G.J."/>
            <person name="Westrop G.D."/>
            <person name="Mueller S."/>
            <person name="Dessi D."/>
            <person name="Fiori P.L."/>
            <person name="Ren Q."/>
            <person name="Paulsen I."/>
            <person name="Zhang H."/>
            <person name="Bastida-Corcuera F.D."/>
            <person name="Simoes-Barbosa A."/>
            <person name="Brown M.T."/>
            <person name="Hayes R.D."/>
            <person name="Mukherjee M."/>
            <person name="Okumura C.Y."/>
            <person name="Schneider R."/>
            <person name="Smith A.J."/>
            <person name="Vanacova S."/>
            <person name="Villalvazo M."/>
            <person name="Haas B.J."/>
            <person name="Pertea M."/>
            <person name="Feldblyum T.V."/>
            <person name="Utterback T.R."/>
            <person name="Shu C.L."/>
            <person name="Osoegawa K."/>
            <person name="de Jong P.J."/>
            <person name="Hrdy I."/>
            <person name="Horvathova L."/>
            <person name="Zubacova Z."/>
            <person name="Dolezal P."/>
            <person name="Malik S.B."/>
            <person name="Logsdon J.M. Jr."/>
            <person name="Henze K."/>
            <person name="Gupta A."/>
            <person name="Wang C.C."/>
            <person name="Dunne R.L."/>
            <person name="Upcroft J.A."/>
            <person name="Upcroft P."/>
            <person name="White O."/>
            <person name="Salzberg S.L."/>
            <person name="Tang P."/>
            <person name="Chiu C.-H."/>
            <person name="Lee Y.-S."/>
            <person name="Embley T.M."/>
            <person name="Coombs G.H."/>
            <person name="Mottram J.C."/>
            <person name="Tachezy J."/>
            <person name="Fraser-Liggett C.M."/>
            <person name="Johnson P.J."/>
        </authorList>
    </citation>
    <scope>NUCLEOTIDE SEQUENCE [LARGE SCALE GENOMIC DNA]</scope>
    <source>
        <strain evidence="6">G3</strain>
    </source>
</reference>
<evidence type="ECO:0000256" key="1">
    <source>
        <dbReference type="ARBA" id="ARBA00000971"/>
    </source>
</evidence>
<dbReference type="SUPFAM" id="SSF50891">
    <property type="entry name" value="Cyclophilin-like"/>
    <property type="match status" value="1"/>
</dbReference>
<dbReference type="InParanoid" id="A2FAA8"/>
<evidence type="ECO:0000256" key="2">
    <source>
        <dbReference type="ARBA" id="ARBA00023110"/>
    </source>
</evidence>
<dbReference type="InterPro" id="IPR029000">
    <property type="entry name" value="Cyclophilin-like_dom_sf"/>
</dbReference>
<dbReference type="PIRSF" id="PIRSF001467">
    <property type="entry name" value="Peptidylpro_ismrse"/>
    <property type="match status" value="1"/>
</dbReference>
<dbReference type="GO" id="GO:0016018">
    <property type="term" value="F:cyclosporin A binding"/>
    <property type="evidence" value="ECO:0000318"/>
    <property type="project" value="GO_Central"/>
</dbReference>
<dbReference type="AlphaFoldDB" id="A2FAA8"/>
<evidence type="ECO:0000313" key="6">
    <source>
        <dbReference type="EMBL" id="EAX98182.1"/>
    </source>
</evidence>